<keyword evidence="1 3" id="KW-0430">Lectin</keyword>
<evidence type="ECO:0000256" key="2">
    <source>
        <dbReference type="ARBA" id="ARBA00023157"/>
    </source>
</evidence>
<proteinExistence type="predicted"/>
<evidence type="ECO:0000256" key="1">
    <source>
        <dbReference type="ARBA" id="ARBA00022734"/>
    </source>
</evidence>
<dbReference type="PANTHER" id="PTHR46746">
    <property type="entry name" value="KILLER CELL LECTIN-LIKE RECEPTOR SUBFAMILY F MEMBER 2"/>
    <property type="match status" value="1"/>
</dbReference>
<dbReference type="InterPro" id="IPR016186">
    <property type="entry name" value="C-type_lectin-like/link_sf"/>
</dbReference>
<gene>
    <name evidence="3" type="ORF">A306_04177</name>
</gene>
<protein>
    <submittedName>
        <fullName evidence="3">Killer cell lectin-like receptor subfamily B member 1C</fullName>
    </submittedName>
</protein>
<keyword evidence="3" id="KW-0675">Receptor</keyword>
<reference evidence="3" key="1">
    <citation type="journal article" date="2013" name="Science">
        <title>Genomic diversity and evolution of the head crest in the rock pigeon.</title>
        <authorList>
            <person name="Shapiro M.D."/>
            <person name="Kronenberg Z."/>
            <person name="Li C."/>
            <person name="Domyan E.T."/>
            <person name="Pan H."/>
            <person name="Campbell M."/>
            <person name="Tan H."/>
            <person name="Huff C.D."/>
            <person name="Hu H."/>
            <person name="Vickrey A.I."/>
            <person name="Nielsen S.C."/>
            <person name="Stringham S.A."/>
            <person name="Hu H."/>
            <person name="Willerslev E."/>
            <person name="Gilbert M.T."/>
            <person name="Yandell M."/>
            <person name="Zhang G."/>
            <person name="Wang J."/>
        </authorList>
    </citation>
    <scope>NUCLEOTIDE SEQUENCE [LARGE SCALE GENOMIC DNA]</scope>
    <source>
        <tissue evidence="3">Blood</tissue>
    </source>
</reference>
<dbReference type="SUPFAM" id="SSF56436">
    <property type="entry name" value="C-type lectin-like"/>
    <property type="match status" value="1"/>
</dbReference>
<keyword evidence="2" id="KW-1015">Disulfide bond</keyword>
<dbReference type="AlphaFoldDB" id="R7VSW2"/>
<dbReference type="EMBL" id="KB377130">
    <property type="protein sequence ID" value="EMC87156.1"/>
    <property type="molecule type" value="Genomic_DNA"/>
</dbReference>
<evidence type="ECO:0000313" key="3">
    <source>
        <dbReference type="EMBL" id="EMC87156.1"/>
    </source>
</evidence>
<dbReference type="InterPro" id="IPR051379">
    <property type="entry name" value="C-type_Lectin_Receptor_IMM"/>
</dbReference>
<dbReference type="GO" id="GO:0030246">
    <property type="term" value="F:carbohydrate binding"/>
    <property type="evidence" value="ECO:0007669"/>
    <property type="project" value="UniProtKB-KW"/>
</dbReference>
<dbReference type="Gene3D" id="3.10.100.10">
    <property type="entry name" value="Mannose-Binding Protein A, subunit A"/>
    <property type="match status" value="1"/>
</dbReference>
<name>R7VSW2_COLLI</name>
<organism evidence="3">
    <name type="scientific">Columba livia</name>
    <name type="common">Rock dove</name>
    <dbReference type="NCBI Taxonomy" id="8932"/>
    <lineage>
        <taxon>Eukaryota</taxon>
        <taxon>Metazoa</taxon>
        <taxon>Chordata</taxon>
        <taxon>Craniata</taxon>
        <taxon>Vertebrata</taxon>
        <taxon>Euteleostomi</taxon>
        <taxon>Archelosauria</taxon>
        <taxon>Archosauria</taxon>
        <taxon>Dinosauria</taxon>
        <taxon>Saurischia</taxon>
        <taxon>Theropoda</taxon>
        <taxon>Coelurosauria</taxon>
        <taxon>Aves</taxon>
        <taxon>Neognathae</taxon>
        <taxon>Neoaves</taxon>
        <taxon>Columbimorphae</taxon>
        <taxon>Columbiformes</taxon>
        <taxon>Columbidae</taxon>
        <taxon>Columba</taxon>
    </lineage>
</organism>
<dbReference type="PANTHER" id="PTHR46746:SF9">
    <property type="entry name" value="CD209 ANTIGEN-LIKE PROTEIN C-LIKE"/>
    <property type="match status" value="1"/>
</dbReference>
<dbReference type="InterPro" id="IPR016187">
    <property type="entry name" value="CTDL_fold"/>
</dbReference>
<sequence length="158" mass="17432">MVSPHWDWPPLLQISPGRETLWHYLHPGCLSVAVSVCPSAEGEGCKICPSGWTLHGTKCYWAADETSSWSESQEDCVKRGAELLLLGDQDELVKGLMTAGMWDGSWGWWYLRRGEALPRNLGSATSPVPKPLQDLCSCQTVGDTRGAWAWEGSKWGQA</sequence>
<accession>R7VSW2</accession>